<feature type="compositionally biased region" description="Basic residues" evidence="1">
    <location>
        <begin position="1"/>
        <end position="10"/>
    </location>
</feature>
<protein>
    <recommendedName>
        <fullName evidence="6">RAD51 interacting motif domain-containing protein</fullName>
    </recommendedName>
</protein>
<dbReference type="Proteomes" id="UP000077202">
    <property type="component" value="Unassembled WGS sequence"/>
</dbReference>
<feature type="compositionally biased region" description="Basic residues" evidence="1">
    <location>
        <begin position="55"/>
        <end position="66"/>
    </location>
</feature>
<name>A0A176WPJ3_MARPO</name>
<gene>
    <name evidence="3" type="ORF">AXG93_3253s1240</name>
    <name evidence="2" type="ORF">Mp_1g21120</name>
</gene>
<feature type="compositionally biased region" description="Pro residues" evidence="1">
    <location>
        <begin position="394"/>
        <end position="403"/>
    </location>
</feature>
<organism evidence="3 4">
    <name type="scientific">Marchantia polymorpha subsp. ruderalis</name>
    <dbReference type="NCBI Taxonomy" id="1480154"/>
    <lineage>
        <taxon>Eukaryota</taxon>
        <taxon>Viridiplantae</taxon>
        <taxon>Streptophyta</taxon>
        <taxon>Embryophyta</taxon>
        <taxon>Marchantiophyta</taxon>
        <taxon>Marchantiopsida</taxon>
        <taxon>Marchantiidae</taxon>
        <taxon>Marchantiales</taxon>
        <taxon>Marchantiaceae</taxon>
        <taxon>Marchantia</taxon>
    </lineage>
</organism>
<reference evidence="3 4" key="1">
    <citation type="submission" date="2016-03" db="EMBL/GenBank/DDBJ databases">
        <title>Mechanisms controlling the formation of the plant cell surface in tip-growing cells are functionally conserved among land plants.</title>
        <authorList>
            <person name="Honkanen S."/>
            <person name="Jones V.A."/>
            <person name="Morieri G."/>
            <person name="Champion C."/>
            <person name="Hetherington A.J."/>
            <person name="Kelly S."/>
            <person name="Saint-Marcoux D."/>
            <person name="Proust H."/>
            <person name="Prescott H."/>
            <person name="Dolan L."/>
        </authorList>
    </citation>
    <scope>NUCLEOTIDE SEQUENCE [LARGE SCALE GENOMIC DNA]</scope>
    <source>
        <strain evidence="4">cv. Tak-1 and cv. Tak-2</strain>
        <tissue evidence="3">Whole gametophyte</tissue>
    </source>
</reference>
<feature type="compositionally biased region" description="Low complexity" evidence="1">
    <location>
        <begin position="358"/>
        <end position="371"/>
    </location>
</feature>
<accession>A0A176WPJ3</accession>
<proteinExistence type="predicted"/>
<sequence>MVASRTRKTRAVVSYKVDDSSDESDDDAPFTVARGTKTDASRHSSGGEGELGNGKGRRTLALKKNRSQAGGAGREEEPVPGGKLDQNEVREELELSALGPSLAPTESEAVAGRLSPETKIATAFEHLVDVAFEATDLCRIDSSEHTGGPVEGKQLQSEEGVETAQQTSNLDRSNDLRGDGRQPGSAGVVSAQDDSSLVTRKKGGPHPRRPSEDHEAASDDDDWLEEDVVDCDTSDSSTDLSSEDASDSDLDMERPAKKRQTLAKKPPSSTSRTYVRKGPRSKSSGADLKVSSSSKQKVESRKPPPKPVGRPPKGNAKGLPSSTSLGRKSSEGTAAPACTPRLKPAKLGLKMAYKDATSGGSPCGPSVGVPVQLISPNNSTSHRRVLGLSKRNRPPPLHPYLAG</sequence>
<feature type="compositionally biased region" description="Acidic residues" evidence="1">
    <location>
        <begin position="218"/>
        <end position="233"/>
    </location>
</feature>
<evidence type="ECO:0008006" key="6">
    <source>
        <dbReference type="Google" id="ProtNLM"/>
    </source>
</evidence>
<dbReference type="AlphaFoldDB" id="A0A176WPJ3"/>
<feature type="compositionally biased region" description="Basic residues" evidence="1">
    <location>
        <begin position="199"/>
        <end position="208"/>
    </location>
</feature>
<reference evidence="5" key="3">
    <citation type="journal article" date="2020" name="Curr. Biol.">
        <title>Chromatin organization in early land plants reveals an ancestral association between H3K27me3, transposons, and constitutive heterochromatin.</title>
        <authorList>
            <person name="Montgomery S.A."/>
            <person name="Tanizawa Y."/>
            <person name="Galik B."/>
            <person name="Wang N."/>
            <person name="Ito T."/>
            <person name="Mochizuki T."/>
            <person name="Akimcheva S."/>
            <person name="Bowman J.L."/>
            <person name="Cognat V."/>
            <person name="Marechal-Drouard L."/>
            <person name="Ekker H."/>
            <person name="Hong S.F."/>
            <person name="Kohchi T."/>
            <person name="Lin S.S."/>
            <person name="Liu L.D."/>
            <person name="Nakamura Y."/>
            <person name="Valeeva L.R."/>
            <person name="Shakirov E.V."/>
            <person name="Shippen D.E."/>
            <person name="Wei W.L."/>
            <person name="Yagura M."/>
            <person name="Yamaoka S."/>
            <person name="Yamato K.T."/>
            <person name="Liu C."/>
            <person name="Berger F."/>
        </authorList>
    </citation>
    <scope>NUCLEOTIDE SEQUENCE [LARGE SCALE GENOMIC DNA]</scope>
    <source>
        <strain evidence="5">Tak-1</strain>
    </source>
</reference>
<evidence type="ECO:0000313" key="4">
    <source>
        <dbReference type="Proteomes" id="UP000077202"/>
    </source>
</evidence>
<dbReference type="EMBL" id="LVLJ01000283">
    <property type="protein sequence ID" value="OAE35058.1"/>
    <property type="molecule type" value="Genomic_DNA"/>
</dbReference>
<feature type="region of interest" description="Disordered" evidence="1">
    <location>
        <begin position="141"/>
        <end position="342"/>
    </location>
</feature>
<evidence type="ECO:0000313" key="2">
    <source>
        <dbReference type="EMBL" id="BBM99411.1"/>
    </source>
</evidence>
<feature type="compositionally biased region" description="Basic residues" evidence="1">
    <location>
        <begin position="381"/>
        <end position="393"/>
    </location>
</feature>
<dbReference type="EMBL" id="AP019866">
    <property type="protein sequence ID" value="BBM99411.1"/>
    <property type="molecule type" value="Genomic_DNA"/>
</dbReference>
<evidence type="ECO:0000313" key="3">
    <source>
        <dbReference type="EMBL" id="OAE35058.1"/>
    </source>
</evidence>
<evidence type="ECO:0000256" key="1">
    <source>
        <dbReference type="SAM" id="MobiDB-lite"/>
    </source>
</evidence>
<reference evidence="2" key="2">
    <citation type="journal article" date="2019" name="Curr. Biol.">
        <title>Chromatin organization in early land plants reveals an ancestral association between H3K27me3, transposons, and constitutive heterochromatin.</title>
        <authorList>
            <person name="Montgomery S.A."/>
            <person name="Tanizawa Y."/>
            <person name="Galik B."/>
            <person name="Wang N."/>
            <person name="Ito T."/>
            <person name="Mochizuki T."/>
            <person name="Akimcheva S."/>
            <person name="Bowman J."/>
            <person name="Cognat V."/>
            <person name="Drouard L."/>
            <person name="Ekker H."/>
            <person name="Houng S."/>
            <person name="Kohchi T."/>
            <person name="Lin S."/>
            <person name="Liu L.D."/>
            <person name="Nakamura Y."/>
            <person name="Valeeva L.R."/>
            <person name="Shakirov E.V."/>
            <person name="Shippen D.E."/>
            <person name="Wei W."/>
            <person name="Yagura M."/>
            <person name="Yamaoka S."/>
            <person name="Yamato K.T."/>
            <person name="Liu C."/>
            <person name="Berger F."/>
        </authorList>
    </citation>
    <scope>NUCLEOTIDE SEQUENCE [LARGE SCALE GENOMIC DNA]</scope>
    <source>
        <strain evidence="2">Tak-1</strain>
    </source>
</reference>
<feature type="compositionally biased region" description="Acidic residues" evidence="1">
    <location>
        <begin position="241"/>
        <end position="250"/>
    </location>
</feature>
<feature type="region of interest" description="Disordered" evidence="1">
    <location>
        <begin position="1"/>
        <end position="91"/>
    </location>
</feature>
<feature type="region of interest" description="Disordered" evidence="1">
    <location>
        <begin position="356"/>
        <end position="403"/>
    </location>
</feature>
<keyword evidence="4" id="KW-1185">Reference proteome</keyword>
<dbReference type="Proteomes" id="UP001162541">
    <property type="component" value="Chromosome 1"/>
</dbReference>
<evidence type="ECO:0000313" key="5">
    <source>
        <dbReference type="Proteomes" id="UP001162541"/>
    </source>
</evidence>